<dbReference type="AlphaFoldDB" id="A0A7W3ISI3"/>
<dbReference type="InterPro" id="IPR016162">
    <property type="entry name" value="Ald_DH_N"/>
</dbReference>
<dbReference type="Proteomes" id="UP000523079">
    <property type="component" value="Unassembled WGS sequence"/>
</dbReference>
<dbReference type="InterPro" id="IPR029510">
    <property type="entry name" value="Ald_DH_CS_GLU"/>
</dbReference>
<dbReference type="RefSeq" id="WP_182560011.1">
    <property type="nucleotide sequence ID" value="NZ_JACGWT010000003.1"/>
</dbReference>
<evidence type="ECO:0000256" key="2">
    <source>
        <dbReference type="ARBA" id="ARBA00023002"/>
    </source>
</evidence>
<organism evidence="6 7">
    <name type="scientific">Microlunatus kandeliicorticis</name>
    <dbReference type="NCBI Taxonomy" id="1759536"/>
    <lineage>
        <taxon>Bacteria</taxon>
        <taxon>Bacillati</taxon>
        <taxon>Actinomycetota</taxon>
        <taxon>Actinomycetes</taxon>
        <taxon>Propionibacteriales</taxon>
        <taxon>Propionibacteriaceae</taxon>
        <taxon>Microlunatus</taxon>
    </lineage>
</organism>
<feature type="domain" description="Aldehyde dehydrogenase" evidence="5">
    <location>
        <begin position="30"/>
        <end position="485"/>
    </location>
</feature>
<name>A0A7W3ISI3_9ACTN</name>
<dbReference type="Pfam" id="PF00171">
    <property type="entry name" value="Aldedh"/>
    <property type="match status" value="1"/>
</dbReference>
<dbReference type="Gene3D" id="3.40.309.10">
    <property type="entry name" value="Aldehyde Dehydrogenase, Chain A, domain 2"/>
    <property type="match status" value="1"/>
</dbReference>
<dbReference type="GO" id="GO:0036243">
    <property type="term" value="F:succinate-semialdehyde dehydrogenase (NADP+) activity"/>
    <property type="evidence" value="ECO:0007669"/>
    <property type="project" value="UniProtKB-EC"/>
</dbReference>
<protein>
    <submittedName>
        <fullName evidence="6">Succinate-semialdehyde dehydrogenase/glutarate-semialdehyde dehydrogenase</fullName>
        <ecNumber evidence="6">1.2.1.16</ecNumber>
        <ecNumber evidence="6">1.2.1.20</ecNumber>
        <ecNumber evidence="6">1.2.1.79</ecNumber>
    </submittedName>
</protein>
<dbReference type="FunFam" id="3.40.309.10:FF:000009">
    <property type="entry name" value="Aldehyde dehydrogenase A"/>
    <property type="match status" value="1"/>
</dbReference>
<evidence type="ECO:0000256" key="3">
    <source>
        <dbReference type="PROSITE-ProRule" id="PRU10007"/>
    </source>
</evidence>
<evidence type="ECO:0000256" key="4">
    <source>
        <dbReference type="RuleBase" id="RU003345"/>
    </source>
</evidence>
<dbReference type="InterPro" id="IPR015590">
    <property type="entry name" value="Aldehyde_DH_dom"/>
</dbReference>
<dbReference type="SUPFAM" id="SSF53720">
    <property type="entry name" value="ALDH-like"/>
    <property type="match status" value="1"/>
</dbReference>
<comment type="caution">
    <text evidence="6">The sequence shown here is derived from an EMBL/GenBank/DDBJ whole genome shotgun (WGS) entry which is preliminary data.</text>
</comment>
<evidence type="ECO:0000256" key="1">
    <source>
        <dbReference type="ARBA" id="ARBA00009986"/>
    </source>
</evidence>
<dbReference type="GO" id="GO:0102810">
    <property type="term" value="F:glutarate-semialdehyde dehydrogenase (NADP+) activity"/>
    <property type="evidence" value="ECO:0007669"/>
    <property type="project" value="UniProtKB-EC"/>
</dbReference>
<dbReference type="EC" id="1.2.1.20" evidence="6"/>
<dbReference type="Gene3D" id="3.40.605.10">
    <property type="entry name" value="Aldehyde Dehydrogenase, Chain A, domain 1"/>
    <property type="match status" value="1"/>
</dbReference>
<dbReference type="NCBIfam" id="NF006916">
    <property type="entry name" value="PRK09407.1"/>
    <property type="match status" value="1"/>
</dbReference>
<keyword evidence="7" id="KW-1185">Reference proteome</keyword>
<sequence>MAAQQTRGPMRAEESVAPDRLAAGVLGSAGRIEVVEPATGDVLGVVPRSSADDVERAYARARAGQRGWAARSPRQRAAVAGRLADLMLHRRDVGLDLLQRETGKTRAHAFEELVEAVLSSQYYARHTARLLRPERRQGTFPLLTQAVELHHPRGVIGLISPWNYPLALSMDVLPALMAGNAVVHKADSTTPFSALWIRSLMIEAGLPAEVWQVVVGDPDEIGDPLIDHADYVAFTGSTEAGRRIAARCGERLIGCSLELGGKNPMLVLSDADLELAATAAVRACFGSAGQLCVGIERILVEEPVYTAFVSRFVERVRGLRLGAPLGFGADVGSLASARQLDRITALVDRARAEGATVLAGGEPRPDAGPWFYAPTVLADVPADSTVEREETFGPVVTVRPVPDVEAGIAAANDTVYGLNAAVFGRDVSRARAVAARIEAGTVSINEGYAAAYGSQGAPMGGRKASGLGRRHGPSGLLRFTEPQTVASQHLVGFDAPPALGERRYVDLVSRALLLTRRLHVR</sequence>
<dbReference type="InterPro" id="IPR016163">
    <property type="entry name" value="Ald_DH_C"/>
</dbReference>
<evidence type="ECO:0000313" key="7">
    <source>
        <dbReference type="Proteomes" id="UP000523079"/>
    </source>
</evidence>
<evidence type="ECO:0000259" key="5">
    <source>
        <dbReference type="Pfam" id="PF00171"/>
    </source>
</evidence>
<dbReference type="EC" id="1.2.1.79" evidence="6"/>
<dbReference type="EC" id="1.2.1.16" evidence="6"/>
<accession>A0A7W3ISI3</accession>
<comment type="similarity">
    <text evidence="1 4">Belongs to the aldehyde dehydrogenase family.</text>
</comment>
<dbReference type="PROSITE" id="PS00687">
    <property type="entry name" value="ALDEHYDE_DEHYDR_GLU"/>
    <property type="match status" value="1"/>
</dbReference>
<dbReference type="EMBL" id="JACGWT010000003">
    <property type="protein sequence ID" value="MBA8794432.1"/>
    <property type="molecule type" value="Genomic_DNA"/>
</dbReference>
<gene>
    <name evidence="6" type="ORF">FHX74_002051</name>
</gene>
<dbReference type="InterPro" id="IPR016161">
    <property type="entry name" value="Ald_DH/histidinol_DH"/>
</dbReference>
<evidence type="ECO:0000313" key="6">
    <source>
        <dbReference type="EMBL" id="MBA8794432.1"/>
    </source>
</evidence>
<keyword evidence="2 4" id="KW-0560">Oxidoreductase</keyword>
<reference evidence="6 7" key="1">
    <citation type="submission" date="2020-07" db="EMBL/GenBank/DDBJ databases">
        <title>Sequencing the genomes of 1000 actinobacteria strains.</title>
        <authorList>
            <person name="Klenk H.-P."/>
        </authorList>
    </citation>
    <scope>NUCLEOTIDE SEQUENCE [LARGE SCALE GENOMIC DNA]</scope>
    <source>
        <strain evidence="6 7">DSM 100723</strain>
    </source>
</reference>
<dbReference type="PANTHER" id="PTHR11699">
    <property type="entry name" value="ALDEHYDE DEHYDROGENASE-RELATED"/>
    <property type="match status" value="1"/>
</dbReference>
<feature type="active site" evidence="3">
    <location>
        <position position="258"/>
    </location>
</feature>
<proteinExistence type="inferred from homology"/>